<evidence type="ECO:0000256" key="1">
    <source>
        <dbReference type="SAM" id="Phobius"/>
    </source>
</evidence>
<dbReference type="AlphaFoldDB" id="A0A4R3L062"/>
<dbReference type="Proteomes" id="UP000294567">
    <property type="component" value="Unassembled WGS sequence"/>
</dbReference>
<organism evidence="2 3">
    <name type="scientific">Keratinibaculum paraultunense</name>
    <dbReference type="NCBI Taxonomy" id="1278232"/>
    <lineage>
        <taxon>Bacteria</taxon>
        <taxon>Bacillati</taxon>
        <taxon>Bacillota</taxon>
        <taxon>Tissierellia</taxon>
        <taxon>Tissierellales</taxon>
        <taxon>Tepidimicrobiaceae</taxon>
        <taxon>Keratinibaculum</taxon>
    </lineage>
</organism>
<feature type="transmembrane region" description="Helical" evidence="1">
    <location>
        <begin position="21"/>
        <end position="40"/>
    </location>
</feature>
<keyword evidence="1" id="KW-0812">Transmembrane</keyword>
<protein>
    <recommendedName>
        <fullName evidence="4">CNNM transmembrane domain-containing protein</fullName>
    </recommendedName>
</protein>
<keyword evidence="1" id="KW-1133">Transmembrane helix</keyword>
<reference evidence="2 3" key="1">
    <citation type="submission" date="2019-03" db="EMBL/GenBank/DDBJ databases">
        <title>Genomic Encyclopedia of Type Strains, Phase IV (KMG-IV): sequencing the most valuable type-strain genomes for metagenomic binning, comparative biology and taxonomic classification.</title>
        <authorList>
            <person name="Goeker M."/>
        </authorList>
    </citation>
    <scope>NUCLEOTIDE SEQUENCE [LARGE SCALE GENOMIC DNA]</scope>
    <source>
        <strain evidence="2 3">DSM 26752</strain>
    </source>
</reference>
<dbReference type="RefSeq" id="WP_132026142.1">
    <property type="nucleotide sequence ID" value="NZ_CP068564.1"/>
</dbReference>
<feature type="transmembrane region" description="Helical" evidence="1">
    <location>
        <begin position="46"/>
        <end position="70"/>
    </location>
</feature>
<comment type="caution">
    <text evidence="2">The sequence shown here is derived from an EMBL/GenBank/DDBJ whole genome shotgun (WGS) entry which is preliminary data.</text>
</comment>
<proteinExistence type="predicted"/>
<evidence type="ECO:0008006" key="4">
    <source>
        <dbReference type="Google" id="ProtNLM"/>
    </source>
</evidence>
<accession>A0A4R3L062</accession>
<evidence type="ECO:0000313" key="3">
    <source>
        <dbReference type="Proteomes" id="UP000294567"/>
    </source>
</evidence>
<gene>
    <name evidence="2" type="ORF">EDD65_102287</name>
</gene>
<evidence type="ECO:0000313" key="2">
    <source>
        <dbReference type="EMBL" id="TCS91352.1"/>
    </source>
</evidence>
<name>A0A4R3L062_9FIRM</name>
<keyword evidence="3" id="KW-1185">Reference proteome</keyword>
<keyword evidence="1" id="KW-0472">Membrane</keyword>
<sequence>MNKNENSNFSNKYNIKWVSMITIWTFVMAIVFSIITEGLVKNLNIFLAFIILIIIIFIGIFFDIIGIAVATADEKPFHAMAANKVEEAKYAIKLIKNAGQVSNFCNDVIGDISGIVSGAIGSSIIYKIINIYDIKNGTLLSIIITSLVASLTVGGKALGKSVAISYSEKIIFEIAKVFNFLEKKFGLTIFSDKRDNKKTKK</sequence>
<dbReference type="EMBL" id="SMAE01000002">
    <property type="protein sequence ID" value="TCS91352.1"/>
    <property type="molecule type" value="Genomic_DNA"/>
</dbReference>
<dbReference type="OrthoDB" id="2111373at2"/>